<protein>
    <submittedName>
        <fullName evidence="2">XTP/dITP diphosphohydrolase</fullName>
        <ecNumber evidence="2">3.6.1.66</ecNumber>
    </submittedName>
</protein>
<evidence type="ECO:0000313" key="3">
    <source>
        <dbReference type="Proteomes" id="UP000592181"/>
    </source>
</evidence>
<organism evidence="2 3">
    <name type="scientific">Janibacter alkaliphilus</name>
    <dbReference type="NCBI Taxonomy" id="1069963"/>
    <lineage>
        <taxon>Bacteria</taxon>
        <taxon>Bacillati</taxon>
        <taxon>Actinomycetota</taxon>
        <taxon>Actinomycetes</taxon>
        <taxon>Micrococcales</taxon>
        <taxon>Intrasporangiaceae</taxon>
        <taxon>Janibacter</taxon>
    </lineage>
</organism>
<dbReference type="CDD" id="cd11528">
    <property type="entry name" value="NTP-PPase_MazG_Nterm"/>
    <property type="match status" value="1"/>
</dbReference>
<dbReference type="PANTHER" id="PTHR30522:SF0">
    <property type="entry name" value="NUCLEOSIDE TRIPHOSPHATE PYROPHOSPHOHYDROLASE"/>
    <property type="match status" value="1"/>
</dbReference>
<dbReference type="Pfam" id="PF03819">
    <property type="entry name" value="MazG"/>
    <property type="match status" value="1"/>
</dbReference>
<evidence type="ECO:0000313" key="2">
    <source>
        <dbReference type="EMBL" id="NYG35855.1"/>
    </source>
</evidence>
<dbReference type="Proteomes" id="UP000592181">
    <property type="component" value="Unassembled WGS sequence"/>
</dbReference>
<dbReference type="GO" id="GO:0046061">
    <property type="term" value="P:dATP catabolic process"/>
    <property type="evidence" value="ECO:0007669"/>
    <property type="project" value="TreeGrafter"/>
</dbReference>
<dbReference type="GO" id="GO:0046081">
    <property type="term" value="P:dUTP catabolic process"/>
    <property type="evidence" value="ECO:0007669"/>
    <property type="project" value="TreeGrafter"/>
</dbReference>
<proteinExistence type="predicted"/>
<dbReference type="InterPro" id="IPR048015">
    <property type="entry name" value="NTP-PPase_MazG-like_N"/>
</dbReference>
<gene>
    <name evidence="2" type="ORF">BJY28_000324</name>
</gene>
<dbReference type="GO" id="GO:0006203">
    <property type="term" value="P:dGTP catabolic process"/>
    <property type="evidence" value="ECO:0007669"/>
    <property type="project" value="TreeGrafter"/>
</dbReference>
<dbReference type="GO" id="GO:0036220">
    <property type="term" value="F:ITP diphosphatase activity"/>
    <property type="evidence" value="ECO:0007669"/>
    <property type="project" value="UniProtKB-EC"/>
</dbReference>
<dbReference type="RefSeq" id="WP_179461452.1">
    <property type="nucleotide sequence ID" value="NZ_JACBZX010000001.1"/>
</dbReference>
<dbReference type="GO" id="GO:0046076">
    <property type="term" value="P:dTTP catabolic process"/>
    <property type="evidence" value="ECO:0007669"/>
    <property type="project" value="TreeGrafter"/>
</dbReference>
<dbReference type="InterPro" id="IPR004518">
    <property type="entry name" value="MazG-like_dom"/>
</dbReference>
<sequence length="270" mass="28338">MTAAATLTLLVSSPRVAPGLLSREAWRTLDRVSASGAVLAGDLDDPLAGAVMAEGIEVTLVGDALGHPDRTAVRLVEATADGDVVWLGSADGDPGLSDALAAEVSRRQDPPQVEVLVGSWDVPGGRLLDAVAVMDRLRSEGGCPWDREQTHTSLLPYLAEEAGEAAEAIAALQTPEGHVEDVAEELGDVLFQVLFHARVGAEGATPVAGEDGASWPPFDIDDVAATLVAKLVRRHPHVFGDSDASTPEEVQAQWQEIKAAERAAKAARRR</sequence>
<dbReference type="PANTHER" id="PTHR30522">
    <property type="entry name" value="NUCLEOSIDE TRIPHOSPHATE PYROPHOSPHOHYDROLASE"/>
    <property type="match status" value="1"/>
</dbReference>
<dbReference type="EC" id="3.6.1.66" evidence="2"/>
<dbReference type="GO" id="GO:0046052">
    <property type="term" value="P:UTP catabolic process"/>
    <property type="evidence" value="ECO:0007669"/>
    <property type="project" value="TreeGrafter"/>
</dbReference>
<evidence type="ECO:0000259" key="1">
    <source>
        <dbReference type="Pfam" id="PF03819"/>
    </source>
</evidence>
<dbReference type="GO" id="GO:0046047">
    <property type="term" value="P:TTP catabolic process"/>
    <property type="evidence" value="ECO:0007669"/>
    <property type="project" value="TreeGrafter"/>
</dbReference>
<comment type="caution">
    <text evidence="2">The sequence shown here is derived from an EMBL/GenBank/DDBJ whole genome shotgun (WGS) entry which is preliminary data.</text>
</comment>
<feature type="domain" description="NTP pyrophosphohydrolase MazG-like" evidence="1">
    <location>
        <begin position="149"/>
        <end position="239"/>
    </location>
</feature>
<dbReference type="InterPro" id="IPR011551">
    <property type="entry name" value="NTP_PyrPHydrolase_MazG"/>
</dbReference>
<dbReference type="EMBL" id="JACBZX010000001">
    <property type="protein sequence ID" value="NYG35855.1"/>
    <property type="molecule type" value="Genomic_DNA"/>
</dbReference>
<dbReference type="Gene3D" id="1.10.287.1080">
    <property type="entry name" value="MazG-like"/>
    <property type="match status" value="1"/>
</dbReference>
<accession>A0A852XBK2</accession>
<dbReference type="AlphaFoldDB" id="A0A852XBK2"/>
<keyword evidence="2" id="KW-0378">Hydrolase</keyword>
<keyword evidence="3" id="KW-1185">Reference proteome</keyword>
<dbReference type="SUPFAM" id="SSF101386">
    <property type="entry name" value="all-alpha NTP pyrophosphatases"/>
    <property type="match status" value="1"/>
</dbReference>
<reference evidence="2 3" key="1">
    <citation type="submission" date="2020-07" db="EMBL/GenBank/DDBJ databases">
        <title>Sequencing the genomes of 1000 actinobacteria strains.</title>
        <authorList>
            <person name="Klenk H.-P."/>
        </authorList>
    </citation>
    <scope>NUCLEOTIDE SEQUENCE [LARGE SCALE GENOMIC DNA]</scope>
    <source>
        <strain evidence="2 3">DSM 24723</strain>
    </source>
</reference>
<name>A0A852XBK2_9MICO</name>